<dbReference type="AlphaFoldDB" id="A0A2J6TLR6"/>
<dbReference type="GeneID" id="36594588"/>
<evidence type="ECO:0000256" key="2">
    <source>
        <dbReference type="SAM" id="Phobius"/>
    </source>
</evidence>
<organism evidence="3 4">
    <name type="scientific">Hyaloscypha bicolor E</name>
    <dbReference type="NCBI Taxonomy" id="1095630"/>
    <lineage>
        <taxon>Eukaryota</taxon>
        <taxon>Fungi</taxon>
        <taxon>Dikarya</taxon>
        <taxon>Ascomycota</taxon>
        <taxon>Pezizomycotina</taxon>
        <taxon>Leotiomycetes</taxon>
        <taxon>Helotiales</taxon>
        <taxon>Hyaloscyphaceae</taxon>
        <taxon>Hyaloscypha</taxon>
        <taxon>Hyaloscypha bicolor</taxon>
    </lineage>
</organism>
<evidence type="ECO:0008006" key="5">
    <source>
        <dbReference type="Google" id="ProtNLM"/>
    </source>
</evidence>
<accession>A0A2J6TLR6</accession>
<proteinExistence type="predicted"/>
<evidence type="ECO:0000313" key="4">
    <source>
        <dbReference type="Proteomes" id="UP000235371"/>
    </source>
</evidence>
<dbReference type="RefSeq" id="XP_024740851.1">
    <property type="nucleotide sequence ID" value="XM_024886511.1"/>
</dbReference>
<protein>
    <recommendedName>
        <fullName evidence="5">Mid2 domain-containing protein</fullName>
    </recommendedName>
</protein>
<keyword evidence="4" id="KW-1185">Reference proteome</keyword>
<feature type="region of interest" description="Disordered" evidence="1">
    <location>
        <begin position="187"/>
        <end position="210"/>
    </location>
</feature>
<keyword evidence="2" id="KW-0472">Membrane</keyword>
<dbReference type="Proteomes" id="UP000235371">
    <property type="component" value="Unassembled WGS sequence"/>
</dbReference>
<evidence type="ECO:0000313" key="3">
    <source>
        <dbReference type="EMBL" id="PMD63947.1"/>
    </source>
</evidence>
<keyword evidence="2" id="KW-0812">Transmembrane</keyword>
<gene>
    <name evidence="3" type="ORF">K444DRAFT_660852</name>
</gene>
<keyword evidence="2" id="KW-1133">Transmembrane helix</keyword>
<sequence>MATRAAETKSGLTTSWVPLTTAGPTLSPECASAIYLNPQNNASIGAFDPWYGQNVNTALKCQPDQQTTWWDQSDLAASTLWNLGPLACPNGYTTAATQSMNLLSTILACCPKGYGYQNVIAPAPAANECFSTLTNGQVITPMSSSEGSWAPTTMTITGTGSVIHGVQINGWNFASSSTKSGSVTQTFGSAVSGTTSSPSSSGTGGSNSDGGNNGGLSSGAKAGIGIAVAIGVIGICCFVAAFLFYRKRRNIPSKRHEDASTLSDYYAQSPTAQYGGVPKVETYRDTQHTTQHYMALAEVSSESRPAPAVEIG</sequence>
<reference evidence="3 4" key="1">
    <citation type="submission" date="2016-04" db="EMBL/GenBank/DDBJ databases">
        <title>A degradative enzymes factory behind the ericoid mycorrhizal symbiosis.</title>
        <authorList>
            <consortium name="DOE Joint Genome Institute"/>
            <person name="Martino E."/>
            <person name="Morin E."/>
            <person name="Grelet G."/>
            <person name="Kuo A."/>
            <person name="Kohler A."/>
            <person name="Daghino S."/>
            <person name="Barry K."/>
            <person name="Choi C."/>
            <person name="Cichocki N."/>
            <person name="Clum A."/>
            <person name="Copeland A."/>
            <person name="Hainaut M."/>
            <person name="Haridas S."/>
            <person name="Labutti K."/>
            <person name="Lindquist E."/>
            <person name="Lipzen A."/>
            <person name="Khouja H.-R."/>
            <person name="Murat C."/>
            <person name="Ohm R."/>
            <person name="Olson A."/>
            <person name="Spatafora J."/>
            <person name="Veneault-Fourrey C."/>
            <person name="Henrissat B."/>
            <person name="Grigoriev I."/>
            <person name="Martin F."/>
            <person name="Perotto S."/>
        </authorList>
    </citation>
    <scope>NUCLEOTIDE SEQUENCE [LARGE SCALE GENOMIC DNA]</scope>
    <source>
        <strain evidence="3 4">E</strain>
    </source>
</reference>
<feature type="compositionally biased region" description="Low complexity" evidence="1">
    <location>
        <begin position="188"/>
        <end position="201"/>
    </location>
</feature>
<feature type="transmembrane region" description="Helical" evidence="2">
    <location>
        <begin position="222"/>
        <end position="245"/>
    </location>
</feature>
<name>A0A2J6TLR6_9HELO</name>
<evidence type="ECO:0000256" key="1">
    <source>
        <dbReference type="SAM" id="MobiDB-lite"/>
    </source>
</evidence>
<dbReference type="InParanoid" id="A0A2J6TLR6"/>
<dbReference type="OrthoDB" id="4497263at2759"/>
<dbReference type="EMBL" id="KZ613777">
    <property type="protein sequence ID" value="PMD63947.1"/>
    <property type="molecule type" value="Genomic_DNA"/>
</dbReference>